<proteinExistence type="predicted"/>
<keyword evidence="1" id="KW-0812">Transmembrane</keyword>
<evidence type="ECO:0000313" key="3">
    <source>
        <dbReference type="Proteomes" id="UP001356095"/>
    </source>
</evidence>
<protein>
    <submittedName>
        <fullName evidence="2">Uncharacterized protein</fullName>
    </submittedName>
</protein>
<keyword evidence="3" id="KW-1185">Reference proteome</keyword>
<name>A0ABU7KCJ1_9ACTN</name>
<evidence type="ECO:0000313" key="2">
    <source>
        <dbReference type="EMBL" id="MEE2039956.1"/>
    </source>
</evidence>
<keyword evidence="1" id="KW-0472">Membrane</keyword>
<reference evidence="2 3" key="1">
    <citation type="submission" date="2023-08" db="EMBL/GenBank/DDBJ databases">
        <authorList>
            <person name="Girao M."/>
            <person name="Carvalho M.F."/>
        </authorList>
    </citation>
    <scope>NUCLEOTIDE SEQUENCE [LARGE SCALE GENOMIC DNA]</scope>
    <source>
        <strain evidence="2 3">CT-R113</strain>
    </source>
</reference>
<feature type="transmembrane region" description="Helical" evidence="1">
    <location>
        <begin position="40"/>
        <end position="58"/>
    </location>
</feature>
<gene>
    <name evidence="2" type="ORF">Q8791_22325</name>
</gene>
<keyword evidence="1" id="KW-1133">Transmembrane helix</keyword>
<feature type="transmembrane region" description="Helical" evidence="1">
    <location>
        <begin position="12"/>
        <end position="34"/>
    </location>
</feature>
<dbReference type="EMBL" id="JAUZMY010000024">
    <property type="protein sequence ID" value="MEE2039956.1"/>
    <property type="molecule type" value="Genomic_DNA"/>
</dbReference>
<dbReference type="RefSeq" id="WP_330093717.1">
    <property type="nucleotide sequence ID" value="NZ_JAUZMY010000024.1"/>
</dbReference>
<dbReference type="Proteomes" id="UP001356095">
    <property type="component" value="Unassembled WGS sequence"/>
</dbReference>
<sequence>MRSSPEPGFLRVWQRVVLWSLGGIAFTAGTTAVFTTDNGSGAVALLVFSGVALALAVLGDRVERFEFGGATLQLRAAAVERYTLAEQAEERGDGADAARLRLEARTLLDVAGPILDDYRSARASMPAGPERVRSLEGVMARARDLASTRSFEPDAVRRWLAEGRDEERVTALGLMQADPGLRDFDAALSAIAEPRSAFEQYHAMLLARQMVGDLLPEHRQRLTATLRTGAVQDLHPESDRRVVATALLHTLDQDG</sequence>
<comment type="caution">
    <text evidence="2">The sequence shown here is derived from an EMBL/GenBank/DDBJ whole genome shotgun (WGS) entry which is preliminary data.</text>
</comment>
<accession>A0ABU7KCJ1</accession>
<evidence type="ECO:0000256" key="1">
    <source>
        <dbReference type="SAM" id="Phobius"/>
    </source>
</evidence>
<organism evidence="2 3">
    <name type="scientific">Nocardiopsis codii</name>
    <dbReference type="NCBI Taxonomy" id="3065942"/>
    <lineage>
        <taxon>Bacteria</taxon>
        <taxon>Bacillati</taxon>
        <taxon>Actinomycetota</taxon>
        <taxon>Actinomycetes</taxon>
        <taxon>Streptosporangiales</taxon>
        <taxon>Nocardiopsidaceae</taxon>
        <taxon>Nocardiopsis</taxon>
    </lineage>
</organism>